<dbReference type="AlphaFoldDB" id="A0A059EZ38"/>
<dbReference type="HOGENOM" id="CLU_2677656_0_0_1"/>
<keyword evidence="2" id="KW-1185">Reference proteome</keyword>
<gene>
    <name evidence="1" type="ORF">H312_02491</name>
</gene>
<reference evidence="2" key="1">
    <citation type="submission" date="2013-02" db="EMBL/GenBank/DDBJ databases">
        <authorList>
            <consortium name="The Broad Institute Genome Sequencing Platform"/>
            <person name="Cuomo C."/>
            <person name="Becnel J."/>
            <person name="Sanscrainte N."/>
            <person name="Walker B."/>
            <person name="Young S.K."/>
            <person name="Zeng Q."/>
            <person name="Gargeya S."/>
            <person name="Fitzgerald M."/>
            <person name="Haas B."/>
            <person name="Abouelleil A."/>
            <person name="Alvarado L."/>
            <person name="Arachchi H.M."/>
            <person name="Berlin A.M."/>
            <person name="Chapman S.B."/>
            <person name="Dewar J."/>
            <person name="Goldberg J."/>
            <person name="Griggs A."/>
            <person name="Gujja S."/>
            <person name="Hansen M."/>
            <person name="Howarth C."/>
            <person name="Imamovic A."/>
            <person name="Larimer J."/>
            <person name="McCowan C."/>
            <person name="Murphy C."/>
            <person name="Neiman D."/>
            <person name="Pearson M."/>
            <person name="Priest M."/>
            <person name="Roberts A."/>
            <person name="Saif S."/>
            <person name="Shea T."/>
            <person name="Sisk P."/>
            <person name="Sykes S."/>
            <person name="Wortman J."/>
            <person name="Nusbaum C."/>
            <person name="Birren B."/>
        </authorList>
    </citation>
    <scope>NUCLEOTIDE SEQUENCE [LARGE SCALE GENOMIC DNA]</scope>
    <source>
        <strain evidence="2">PRA339</strain>
    </source>
</reference>
<evidence type="ECO:0000313" key="2">
    <source>
        <dbReference type="Proteomes" id="UP000030655"/>
    </source>
</evidence>
<dbReference type="VEuPathDB" id="MicrosporidiaDB:H312_02491"/>
<proteinExistence type="predicted"/>
<dbReference type="Proteomes" id="UP000030655">
    <property type="component" value="Unassembled WGS sequence"/>
</dbReference>
<reference evidence="1 2" key="2">
    <citation type="submission" date="2014-03" db="EMBL/GenBank/DDBJ databases">
        <title>The Genome Sequence of Anncaliia algerae insect isolate PRA339.</title>
        <authorList>
            <consortium name="The Broad Institute Genome Sequencing Platform"/>
            <consortium name="The Broad Institute Genome Sequencing Center for Infectious Disease"/>
            <person name="Cuomo C."/>
            <person name="Becnel J."/>
            <person name="Sanscrainte N."/>
            <person name="Walker B."/>
            <person name="Young S.K."/>
            <person name="Zeng Q."/>
            <person name="Gargeya S."/>
            <person name="Fitzgerald M."/>
            <person name="Haas B."/>
            <person name="Abouelleil A."/>
            <person name="Alvarado L."/>
            <person name="Arachchi H.M."/>
            <person name="Berlin A.M."/>
            <person name="Chapman S.B."/>
            <person name="Dewar J."/>
            <person name="Goldberg J."/>
            <person name="Griggs A."/>
            <person name="Gujja S."/>
            <person name="Hansen M."/>
            <person name="Howarth C."/>
            <person name="Imamovic A."/>
            <person name="Larimer J."/>
            <person name="McCowan C."/>
            <person name="Murphy C."/>
            <person name="Neiman D."/>
            <person name="Pearson M."/>
            <person name="Priest M."/>
            <person name="Roberts A."/>
            <person name="Saif S."/>
            <person name="Shea T."/>
            <person name="Sisk P."/>
            <person name="Sykes S."/>
            <person name="Wortman J."/>
            <person name="Nusbaum C."/>
            <person name="Birren B."/>
        </authorList>
    </citation>
    <scope>NUCLEOTIDE SEQUENCE [LARGE SCALE GENOMIC DNA]</scope>
    <source>
        <strain evidence="1 2">PRA339</strain>
    </source>
</reference>
<accession>A0A059EZ38</accession>
<feature type="non-terminal residue" evidence="1">
    <location>
        <position position="1"/>
    </location>
</feature>
<name>A0A059EZ38_9MICR</name>
<protein>
    <submittedName>
        <fullName evidence="1">Uncharacterized protein</fullName>
    </submittedName>
</protein>
<evidence type="ECO:0000313" key="1">
    <source>
        <dbReference type="EMBL" id="KCZ80107.1"/>
    </source>
</evidence>
<organism evidence="1 2">
    <name type="scientific">Anncaliia algerae PRA339</name>
    <dbReference type="NCBI Taxonomy" id="1288291"/>
    <lineage>
        <taxon>Eukaryota</taxon>
        <taxon>Fungi</taxon>
        <taxon>Fungi incertae sedis</taxon>
        <taxon>Microsporidia</taxon>
        <taxon>Tubulinosematoidea</taxon>
        <taxon>Tubulinosematidae</taxon>
        <taxon>Anncaliia</taxon>
    </lineage>
</organism>
<dbReference type="EMBL" id="KK365203">
    <property type="protein sequence ID" value="KCZ80107.1"/>
    <property type="molecule type" value="Genomic_DNA"/>
</dbReference>
<sequence length="75" mass="8923">IPFITSSIFSILMLKRIIFPVSYKLILIDLKLIFFNMYKKSEIYFTKQSGEKYKYTRVLLADCLDFEEIKIGVLM</sequence>